<gene>
    <name evidence="18" type="primary">TGFB3</name>
    <name evidence="18" type="ORF">Y1Q_0020765</name>
</gene>
<dbReference type="InterPro" id="IPR015618">
    <property type="entry name" value="TGFB3"/>
</dbReference>
<dbReference type="GO" id="GO:0005125">
    <property type="term" value="F:cytokine activity"/>
    <property type="evidence" value="ECO:0007669"/>
    <property type="project" value="TreeGrafter"/>
</dbReference>
<organism evidence="18 19">
    <name type="scientific">Alligator mississippiensis</name>
    <name type="common">American alligator</name>
    <dbReference type="NCBI Taxonomy" id="8496"/>
    <lineage>
        <taxon>Eukaryota</taxon>
        <taxon>Metazoa</taxon>
        <taxon>Chordata</taxon>
        <taxon>Craniata</taxon>
        <taxon>Vertebrata</taxon>
        <taxon>Euteleostomi</taxon>
        <taxon>Archelosauria</taxon>
        <taxon>Archosauria</taxon>
        <taxon>Crocodylia</taxon>
        <taxon>Alligatoridae</taxon>
        <taxon>Alligatorinae</taxon>
        <taxon>Alligator</taxon>
    </lineage>
</organism>
<evidence type="ECO:0000259" key="17">
    <source>
        <dbReference type="PROSITE" id="PS51362"/>
    </source>
</evidence>
<name>A0A151MLF6_ALLMI</name>
<dbReference type="Gene3D" id="2.10.90.10">
    <property type="entry name" value="Cystine-knot cytokines"/>
    <property type="match status" value="1"/>
</dbReference>
<keyword evidence="8 14" id="KW-0339">Growth factor</keyword>
<comment type="function">
    <text evidence="1">Transforming growth factor beta-3 proprotein: Precursor of the Latency-associated peptide (LAP) and Transforming growth factor beta-3 (TGF-beta-3) chains, which constitute the regulatory and active subunit of TGF-beta-3, respectively.</text>
</comment>
<evidence type="ECO:0000256" key="13">
    <source>
        <dbReference type="ARBA" id="ARBA00046153"/>
    </source>
</evidence>
<dbReference type="PIRSF" id="PIRSF001787">
    <property type="entry name" value="TGF-beta"/>
    <property type="match status" value="1"/>
</dbReference>
<dbReference type="SMART" id="SM00204">
    <property type="entry name" value="TGFB"/>
    <property type="match status" value="1"/>
</dbReference>
<dbReference type="GO" id="GO:0009887">
    <property type="term" value="P:animal organ morphogenesis"/>
    <property type="evidence" value="ECO:0007669"/>
    <property type="project" value="UniProtKB-ARBA"/>
</dbReference>
<dbReference type="PANTHER" id="PTHR11848:SF34">
    <property type="entry name" value="TRANSFORMING GROWTH FACTOR BETA-3 PROPROTEIN"/>
    <property type="match status" value="1"/>
</dbReference>
<protein>
    <recommendedName>
        <fullName evidence="14">Transforming growth factor beta</fullName>
    </recommendedName>
</protein>
<dbReference type="CDD" id="cd19386">
    <property type="entry name" value="TGF_beta_TGFB3"/>
    <property type="match status" value="1"/>
</dbReference>
<dbReference type="CTD" id="7043"/>
<dbReference type="PROSITE" id="PS51257">
    <property type="entry name" value="PROKAR_LIPOPROTEIN"/>
    <property type="match status" value="1"/>
</dbReference>
<dbReference type="FunFam" id="2.60.120.970:FF:000006">
    <property type="entry name" value="Transforming growth factor beta"/>
    <property type="match status" value="1"/>
</dbReference>
<feature type="disulfide bond" description="Interchain" evidence="15">
    <location>
        <position position="380"/>
    </location>
</feature>
<dbReference type="PANTHER" id="PTHR11848">
    <property type="entry name" value="TGF-BETA FAMILY"/>
    <property type="match status" value="1"/>
</dbReference>
<evidence type="ECO:0000256" key="2">
    <source>
        <dbReference type="ARBA" id="ARBA00004498"/>
    </source>
</evidence>
<reference evidence="18 19" key="1">
    <citation type="journal article" date="2012" name="Genome Biol.">
        <title>Sequencing three crocodilian genomes to illuminate the evolution of archosaurs and amniotes.</title>
        <authorList>
            <person name="St John J.A."/>
            <person name="Braun E.L."/>
            <person name="Isberg S.R."/>
            <person name="Miles L.G."/>
            <person name="Chong A.Y."/>
            <person name="Gongora J."/>
            <person name="Dalzell P."/>
            <person name="Moran C."/>
            <person name="Bed'hom B."/>
            <person name="Abzhanov A."/>
            <person name="Burgess S.C."/>
            <person name="Cooksey A.M."/>
            <person name="Castoe T.A."/>
            <person name="Crawford N.G."/>
            <person name="Densmore L.D."/>
            <person name="Drew J.C."/>
            <person name="Edwards S.V."/>
            <person name="Faircloth B.C."/>
            <person name="Fujita M.K."/>
            <person name="Greenwold M.J."/>
            <person name="Hoffmann F.G."/>
            <person name="Howard J.M."/>
            <person name="Iguchi T."/>
            <person name="Janes D.E."/>
            <person name="Khan S.Y."/>
            <person name="Kohno S."/>
            <person name="de Koning A.J."/>
            <person name="Lance S.L."/>
            <person name="McCarthy F.M."/>
            <person name="McCormack J.E."/>
            <person name="Merchant M.E."/>
            <person name="Peterson D.G."/>
            <person name="Pollock D.D."/>
            <person name="Pourmand N."/>
            <person name="Raney B.J."/>
            <person name="Roessler K.A."/>
            <person name="Sanford J.R."/>
            <person name="Sawyer R.H."/>
            <person name="Schmidt C.J."/>
            <person name="Triplett E.W."/>
            <person name="Tuberville T.D."/>
            <person name="Venegas-Anaya M."/>
            <person name="Howard J.T."/>
            <person name="Jarvis E.D."/>
            <person name="Guillette L.J.Jr."/>
            <person name="Glenn T.C."/>
            <person name="Green R.E."/>
            <person name="Ray D.A."/>
        </authorList>
    </citation>
    <scope>NUCLEOTIDE SEQUENCE [LARGE SCALE GENOMIC DNA]</scope>
    <source>
        <strain evidence="18">KSC_2009_1</strain>
    </source>
</reference>
<dbReference type="Pfam" id="PF00019">
    <property type="entry name" value="TGF_beta"/>
    <property type="match status" value="1"/>
</dbReference>
<dbReference type="InterPro" id="IPR001839">
    <property type="entry name" value="TGF-b_C"/>
</dbReference>
<evidence type="ECO:0000256" key="14">
    <source>
        <dbReference type="PIRNR" id="PIRNR001787"/>
    </source>
</evidence>
<evidence type="ECO:0000256" key="12">
    <source>
        <dbReference type="ARBA" id="ARBA00045988"/>
    </source>
</evidence>
<dbReference type="InterPro" id="IPR017948">
    <property type="entry name" value="TGFb_CS"/>
</dbReference>
<keyword evidence="10" id="KW-0325">Glycoprotein</keyword>
<dbReference type="InterPro" id="IPR016319">
    <property type="entry name" value="TGF-beta"/>
</dbReference>
<evidence type="ECO:0000256" key="3">
    <source>
        <dbReference type="ARBA" id="ARBA00006656"/>
    </source>
</evidence>
<sequence length="415" mass="46640">MRLQRALLLLSLAGVSLALSSCPSLDLEHVRKKRVEAIRGQILSKLRLTSPPAAAGPAHVPFHVLALFNSTRDLLDELRAAPGAAEGGGGAGACARDASEFDYYAKEVHKFDMVQGLPEHNELGICPKGVTSNVFRFNVSSAEKNSTNLFRAEFRVLRVPNLSSKRAEQRIELFQILRPDEHIAKQRYLSGRNVQTRGSPEWLSFDVTETVREWLLHRESNLGLEISIHCPCHTFQPNGDILENLHEVLEIKFKGIDSEDDYGRGDLGRLKKQKDLHNPHLILMMLPPHRLESPGLGGQRKRRALDTNYCFRNLEENCCVRPLYIDFRQDLGWKWVHEPKGYFANFCSGPCPYLRSADTTHSTVLGLYNTLNPEASASPCCVPQDLEPLTILYYVGRTPKVEQLSNMVVKSCKCS</sequence>
<dbReference type="KEGG" id="amj:102563668"/>
<feature type="domain" description="TGF-beta family profile" evidence="17">
    <location>
        <begin position="300"/>
        <end position="415"/>
    </location>
</feature>
<evidence type="ECO:0000256" key="4">
    <source>
        <dbReference type="ARBA" id="ARBA00022525"/>
    </source>
</evidence>
<keyword evidence="11 14" id="KW-0497">Mitogen</keyword>
<dbReference type="PROSITE" id="PS00250">
    <property type="entry name" value="TGF_BETA_1"/>
    <property type="match status" value="1"/>
</dbReference>
<keyword evidence="5" id="KW-0272">Extracellular matrix</keyword>
<proteinExistence type="inferred from homology"/>
<evidence type="ECO:0000256" key="5">
    <source>
        <dbReference type="ARBA" id="ARBA00022530"/>
    </source>
</evidence>
<dbReference type="GO" id="GO:0008083">
    <property type="term" value="F:growth factor activity"/>
    <property type="evidence" value="ECO:0007669"/>
    <property type="project" value="UniProtKB-UniRule"/>
</dbReference>
<dbReference type="AlphaFoldDB" id="A0A151MLF6"/>
<comment type="subunit">
    <text evidence="14">Homodimer; disulfide-linked.</text>
</comment>
<comment type="subcellular location">
    <subcellularLocation>
        <location evidence="2">Secreted</location>
        <location evidence="2">Extracellular space</location>
        <location evidence="2">Extracellular matrix</location>
    </subcellularLocation>
</comment>
<evidence type="ECO:0000313" key="19">
    <source>
        <dbReference type="Proteomes" id="UP000050525"/>
    </source>
</evidence>
<dbReference type="Gene3D" id="2.60.120.970">
    <property type="match status" value="1"/>
</dbReference>
<dbReference type="PRINTS" id="PR01423">
    <property type="entry name" value="TGFBETA"/>
</dbReference>
<dbReference type="PROSITE" id="PS51362">
    <property type="entry name" value="TGF_BETA_2"/>
    <property type="match status" value="1"/>
</dbReference>
<accession>A0A151MLF6</accession>
<dbReference type="InterPro" id="IPR001111">
    <property type="entry name" value="TGF-b_propeptide"/>
</dbReference>
<evidence type="ECO:0000256" key="7">
    <source>
        <dbReference type="ARBA" id="ARBA00022729"/>
    </source>
</evidence>
<dbReference type="GO" id="GO:0005615">
    <property type="term" value="C:extracellular space"/>
    <property type="evidence" value="ECO:0007669"/>
    <property type="project" value="UniProtKB-UniRule"/>
</dbReference>
<comment type="similarity">
    <text evidence="3 14 16">Belongs to the TGF-beta family.</text>
</comment>
<comment type="caution">
    <text evidence="18">The sequence shown here is derived from an EMBL/GenBank/DDBJ whole genome shotgun (WGS) entry which is preliminary data.</text>
</comment>
<feature type="signal peptide" evidence="14">
    <location>
        <begin position="1"/>
        <end position="18"/>
    </location>
</feature>
<dbReference type="GO" id="GO:0048731">
    <property type="term" value="P:system development"/>
    <property type="evidence" value="ECO:0007669"/>
    <property type="project" value="UniProtKB-ARBA"/>
</dbReference>
<dbReference type="GO" id="GO:0007179">
    <property type="term" value="P:transforming growth factor beta receptor signaling pathway"/>
    <property type="evidence" value="ECO:0007669"/>
    <property type="project" value="TreeGrafter"/>
</dbReference>
<feature type="disulfide bond" evidence="15">
    <location>
        <begin position="351"/>
        <end position="414"/>
    </location>
</feature>
<keyword evidence="7 14" id="KW-0732">Signal</keyword>
<keyword evidence="4 14" id="KW-0964">Secreted</keyword>
<dbReference type="eggNOG" id="KOG3900">
    <property type="taxonomic scope" value="Eukaryota"/>
</dbReference>
<keyword evidence="19" id="KW-1185">Reference proteome</keyword>
<dbReference type="PhylomeDB" id="A0A151MLF6"/>
<evidence type="ECO:0000256" key="9">
    <source>
        <dbReference type="ARBA" id="ARBA00023157"/>
    </source>
</evidence>
<dbReference type="InterPro" id="IPR015615">
    <property type="entry name" value="TGF-beta-rel"/>
</dbReference>
<evidence type="ECO:0000256" key="11">
    <source>
        <dbReference type="ARBA" id="ARBA00023246"/>
    </source>
</evidence>
<feature type="disulfide bond" evidence="15">
    <location>
        <begin position="318"/>
        <end position="381"/>
    </location>
</feature>
<dbReference type="STRING" id="8496.A0A151MLF6"/>
<dbReference type="OrthoDB" id="6092228at2759"/>
<dbReference type="SUPFAM" id="SSF57501">
    <property type="entry name" value="Cystine-knot cytokines"/>
    <property type="match status" value="1"/>
</dbReference>
<dbReference type="GO" id="GO:0005160">
    <property type="term" value="F:transforming growth factor beta receptor binding"/>
    <property type="evidence" value="ECO:0007669"/>
    <property type="project" value="InterPro"/>
</dbReference>
<dbReference type="GO" id="GO:0051781">
    <property type="term" value="P:positive regulation of cell division"/>
    <property type="evidence" value="ECO:0007669"/>
    <property type="project" value="UniProtKB-UniRule"/>
</dbReference>
<evidence type="ECO:0000256" key="6">
    <source>
        <dbReference type="ARBA" id="ARBA00022685"/>
    </source>
</evidence>
<evidence type="ECO:0000256" key="8">
    <source>
        <dbReference type="ARBA" id="ARBA00023030"/>
    </source>
</evidence>
<keyword evidence="6" id="KW-0165">Cleavage on pair of basic residues</keyword>
<keyword evidence="9 15" id="KW-1015">Disulfide bond</keyword>
<evidence type="ECO:0000256" key="1">
    <source>
        <dbReference type="ARBA" id="ARBA00003972"/>
    </source>
</evidence>
<dbReference type="GeneID" id="102563668"/>
<dbReference type="InterPro" id="IPR029034">
    <property type="entry name" value="Cystine-knot_cytokine"/>
</dbReference>
<dbReference type="PRINTS" id="PR01426">
    <property type="entry name" value="TGFBETA3"/>
</dbReference>
<evidence type="ECO:0000256" key="15">
    <source>
        <dbReference type="PIRSR" id="PIRSR001787-1"/>
    </source>
</evidence>
<dbReference type="EMBL" id="AKHW03005800">
    <property type="protein sequence ID" value="KYO25387.1"/>
    <property type="molecule type" value="Genomic_DNA"/>
</dbReference>
<evidence type="ECO:0000256" key="16">
    <source>
        <dbReference type="RuleBase" id="RU000354"/>
    </source>
</evidence>
<evidence type="ECO:0000313" key="18">
    <source>
        <dbReference type="EMBL" id="KYO25387.1"/>
    </source>
</evidence>
<dbReference type="GO" id="GO:0042127">
    <property type="term" value="P:regulation of cell population proliferation"/>
    <property type="evidence" value="ECO:0007669"/>
    <property type="project" value="TreeGrafter"/>
</dbReference>
<dbReference type="Pfam" id="PF00688">
    <property type="entry name" value="TGFb_propeptide"/>
    <property type="match status" value="1"/>
</dbReference>
<feature type="chain" id="PRO_5016196600" description="Transforming growth factor beta" evidence="14">
    <location>
        <begin position="19"/>
        <end position="415"/>
    </location>
</feature>
<comment type="function">
    <text evidence="12">Required to maintain the Transforming growth factor beta-3 (TGF-beta-3) chain in a latent state during storage in extracellular matrix. Associates non-covalently with TGF-beta-3 and regulates its activation via interaction with 'milieu molecules', such as LTBP1 and LRRC32/GARP, that control activation of TGF-beta-3. Interaction with integrins results in distortion of the Latency-associated peptide chain and subsequent release of the active TGF-beta-3.</text>
</comment>
<dbReference type="RefSeq" id="XP_006268431.1">
    <property type="nucleotide sequence ID" value="XM_006268369.4"/>
</dbReference>
<dbReference type="FunFam" id="2.10.90.10:FF:000004">
    <property type="entry name" value="Transforming growth factor beta"/>
    <property type="match status" value="1"/>
</dbReference>
<evidence type="ECO:0000256" key="10">
    <source>
        <dbReference type="ARBA" id="ARBA00023180"/>
    </source>
</evidence>
<comment type="function">
    <text evidence="13">Transforming growth factor beta-3: Multifunctional protein that regulates embryogenesis and cell differentiation and is required in various processes such as secondary palate development. Activation into mature form follows different steps: following cleavage of the proprotein in the Golgi apparatus, Latency-associated peptide (LAP) and Transforming growth factor beta-3 (TGF-beta-3) chains remain non-covalently linked rendering TGF-beta-3 inactive during storage in extracellular matrix. At the same time, LAP chain interacts with 'milieu molecules', such as LTBP1 and LRRC32/GARP that control activation of TGF-beta-3 and maintain it in a latent state during storage in extracellular milieus. TGF-beta-3 is released from LAP by integrins: integrin-binding results in distortion of the LAP chain and subsequent release of the active TGF-beta-3. Once activated following release of LAP, TGF-beta-3 acts by binding to TGF-beta receptors (TGFBR1 and TGFBR2), which transduce signal.</text>
</comment>
<feature type="disulfide bond" evidence="15">
    <location>
        <begin position="310"/>
        <end position="319"/>
    </location>
</feature>
<feature type="disulfide bond" evidence="15">
    <location>
        <begin position="347"/>
        <end position="412"/>
    </location>
</feature>
<dbReference type="Proteomes" id="UP000050525">
    <property type="component" value="Unassembled WGS sequence"/>
</dbReference>